<keyword evidence="2" id="KW-0808">Transferase</keyword>
<organism evidence="2 3">
    <name type="scientific">Streptosporangium saharense</name>
    <dbReference type="NCBI Taxonomy" id="1706840"/>
    <lineage>
        <taxon>Bacteria</taxon>
        <taxon>Bacillati</taxon>
        <taxon>Actinomycetota</taxon>
        <taxon>Actinomycetes</taxon>
        <taxon>Streptosporangiales</taxon>
        <taxon>Streptosporangiaceae</taxon>
        <taxon>Streptosporangium</taxon>
    </lineage>
</organism>
<dbReference type="InterPro" id="IPR011009">
    <property type="entry name" value="Kinase-like_dom_sf"/>
</dbReference>
<name>A0A7W7VRZ2_9ACTN</name>
<protein>
    <submittedName>
        <fullName evidence="2">Aminoglycoside phosphotransferase (APT) family kinase protein</fullName>
    </submittedName>
</protein>
<dbReference type="InterPro" id="IPR051678">
    <property type="entry name" value="AGP_Transferase"/>
</dbReference>
<dbReference type="PANTHER" id="PTHR21310">
    <property type="entry name" value="AMINOGLYCOSIDE PHOSPHOTRANSFERASE-RELATED-RELATED"/>
    <property type="match status" value="1"/>
</dbReference>
<evidence type="ECO:0000313" key="2">
    <source>
        <dbReference type="EMBL" id="MBB4919905.1"/>
    </source>
</evidence>
<keyword evidence="2" id="KW-0418">Kinase</keyword>
<feature type="domain" description="Aminoglycoside phosphotransferase" evidence="1">
    <location>
        <begin position="16"/>
        <end position="240"/>
    </location>
</feature>
<dbReference type="Pfam" id="PF01636">
    <property type="entry name" value="APH"/>
    <property type="match status" value="1"/>
</dbReference>
<dbReference type="GO" id="GO:0016301">
    <property type="term" value="F:kinase activity"/>
    <property type="evidence" value="ECO:0007669"/>
    <property type="project" value="UniProtKB-KW"/>
</dbReference>
<evidence type="ECO:0000313" key="3">
    <source>
        <dbReference type="Proteomes" id="UP000552644"/>
    </source>
</evidence>
<dbReference type="EMBL" id="JACHJP010000011">
    <property type="protein sequence ID" value="MBB4919905.1"/>
    <property type="molecule type" value="Genomic_DNA"/>
</dbReference>
<comment type="caution">
    <text evidence="2">The sequence shown here is derived from an EMBL/GenBank/DDBJ whole genome shotgun (WGS) entry which is preliminary data.</text>
</comment>
<proteinExistence type="predicted"/>
<dbReference type="RefSeq" id="WP_184722966.1">
    <property type="nucleotide sequence ID" value="NZ_JACHJP010000011.1"/>
</dbReference>
<sequence length="292" mass="32442">MGEWTHHDLRRLCATGRPITKGPLNDTYAATLGGRAVFVRHRVLDDPCYGQTFAGERHVGPLLSGRVRVPEILQVVADERGVDRFAVFEFVDGHAPDWDDPEVLTALADRLLDVHAIPADGLGDVGGPLSRTAVPEHLLGLLRRECELLPAHAGPLRGAADLLTGAMTCFEKEEPCLCHGDVHRGNWLVDRAGELWTLDWEAARFRVAAADFNQMRAGWLTAEQEEIVLSRYLERSGRDRAVFTRQIAILRLLWHLRTYNFQVLVRGCSPRRHLENLGAACALLGEVLGESP</sequence>
<keyword evidence="3" id="KW-1185">Reference proteome</keyword>
<gene>
    <name evidence="2" type="ORF">FHS44_007049</name>
</gene>
<dbReference type="AlphaFoldDB" id="A0A7W7VRZ2"/>
<dbReference type="PANTHER" id="PTHR21310:SF15">
    <property type="entry name" value="AMINOGLYCOSIDE PHOSPHOTRANSFERASE DOMAIN-CONTAINING PROTEIN"/>
    <property type="match status" value="1"/>
</dbReference>
<dbReference type="InterPro" id="IPR002575">
    <property type="entry name" value="Aminoglycoside_PTrfase"/>
</dbReference>
<dbReference type="Proteomes" id="UP000552644">
    <property type="component" value="Unassembled WGS sequence"/>
</dbReference>
<dbReference type="SUPFAM" id="SSF56112">
    <property type="entry name" value="Protein kinase-like (PK-like)"/>
    <property type="match status" value="1"/>
</dbReference>
<evidence type="ECO:0000259" key="1">
    <source>
        <dbReference type="Pfam" id="PF01636"/>
    </source>
</evidence>
<dbReference type="Gene3D" id="3.90.1200.10">
    <property type="match status" value="1"/>
</dbReference>
<accession>A0A7W7VRZ2</accession>
<reference evidence="2 3" key="1">
    <citation type="submission" date="2020-08" db="EMBL/GenBank/DDBJ databases">
        <title>Genomic Encyclopedia of Type Strains, Phase III (KMG-III): the genomes of soil and plant-associated and newly described type strains.</title>
        <authorList>
            <person name="Whitman W."/>
        </authorList>
    </citation>
    <scope>NUCLEOTIDE SEQUENCE [LARGE SCALE GENOMIC DNA]</scope>
    <source>
        <strain evidence="2 3">CECT 8840</strain>
    </source>
</reference>